<dbReference type="EMBL" id="BMFJ01000001">
    <property type="protein sequence ID" value="GGE21931.1"/>
    <property type="molecule type" value="Genomic_DNA"/>
</dbReference>
<keyword evidence="2" id="KW-1185">Reference proteome</keyword>
<protein>
    <submittedName>
        <fullName evidence="1">2-methylisocitrate lyase</fullName>
    </submittedName>
</protein>
<proteinExistence type="predicted"/>
<gene>
    <name evidence="1" type="ORF">GCM10011360_08050</name>
</gene>
<reference evidence="2" key="1">
    <citation type="journal article" date="2019" name="Int. J. Syst. Evol. Microbiol.">
        <title>The Global Catalogue of Microorganisms (GCM) 10K type strain sequencing project: providing services to taxonomists for standard genome sequencing and annotation.</title>
        <authorList>
            <consortium name="The Broad Institute Genomics Platform"/>
            <consortium name="The Broad Institute Genome Sequencing Center for Infectious Disease"/>
            <person name="Wu L."/>
            <person name="Ma J."/>
        </authorList>
    </citation>
    <scope>NUCLEOTIDE SEQUENCE [LARGE SCALE GENOMIC DNA]</scope>
    <source>
        <strain evidence="2">CGMCC 1.12664</strain>
    </source>
</reference>
<dbReference type="CDD" id="cd00377">
    <property type="entry name" value="ICL_PEPM"/>
    <property type="match status" value="1"/>
</dbReference>
<dbReference type="PANTHER" id="PTHR42905:SF16">
    <property type="entry name" value="CARBOXYPHOSPHONOENOLPYRUVATE PHOSPHONOMUTASE-LIKE PROTEIN (AFU_ORTHOLOGUE AFUA_5G07230)"/>
    <property type="match status" value="1"/>
</dbReference>
<evidence type="ECO:0000313" key="1">
    <source>
        <dbReference type="EMBL" id="GGE21931.1"/>
    </source>
</evidence>
<dbReference type="InterPro" id="IPR015813">
    <property type="entry name" value="Pyrv/PenolPyrv_kinase-like_dom"/>
</dbReference>
<dbReference type="InterPro" id="IPR040442">
    <property type="entry name" value="Pyrv_kinase-like_dom_sf"/>
</dbReference>
<dbReference type="Pfam" id="PF13714">
    <property type="entry name" value="PEP_mutase"/>
    <property type="match status" value="1"/>
</dbReference>
<accession>A0A917EBS6</accession>
<name>A0A917EBS6_9RHOB</name>
<dbReference type="PANTHER" id="PTHR42905">
    <property type="entry name" value="PHOSPHOENOLPYRUVATE CARBOXYLASE"/>
    <property type="match status" value="1"/>
</dbReference>
<sequence>MHDPGPAFRALHQPGKPFVLANAWDIGSARMLAAMGAEALATSSSAYAFTLGLPDGNITRDQALAHAQDLVSATPLPVSGDFEDGFGADPDTVAETVRLAAEIGLAGISIEDNPADRTPYARDLAIERIKAAIAAARALPRDFVLVARADGILNGAYGMEEATARLRAFDEAGADCLYAPIPPTFDDLAAICAMTKTPVNALAAGNFASYTREDFARIGVARISLGGGLLRAAQRRIMDAFQEIVEDGSFAMLKKTVPGSEVDAMLRKFMG</sequence>
<organism evidence="1 2">
    <name type="scientific">Primorskyibacter flagellatus</name>
    <dbReference type="NCBI Taxonomy" id="1387277"/>
    <lineage>
        <taxon>Bacteria</taxon>
        <taxon>Pseudomonadati</taxon>
        <taxon>Pseudomonadota</taxon>
        <taxon>Alphaproteobacteria</taxon>
        <taxon>Rhodobacterales</taxon>
        <taxon>Roseobacteraceae</taxon>
        <taxon>Primorskyibacter</taxon>
    </lineage>
</organism>
<keyword evidence="1" id="KW-0456">Lyase</keyword>
<dbReference type="Proteomes" id="UP000612855">
    <property type="component" value="Unassembled WGS sequence"/>
</dbReference>
<dbReference type="SUPFAM" id="SSF51621">
    <property type="entry name" value="Phosphoenolpyruvate/pyruvate domain"/>
    <property type="match status" value="1"/>
</dbReference>
<comment type="caution">
    <text evidence="1">The sequence shown here is derived from an EMBL/GenBank/DDBJ whole genome shotgun (WGS) entry which is preliminary data.</text>
</comment>
<dbReference type="RefSeq" id="WP_188476383.1">
    <property type="nucleotide sequence ID" value="NZ_BMFJ01000001.1"/>
</dbReference>
<dbReference type="AlphaFoldDB" id="A0A917EBS6"/>
<evidence type="ECO:0000313" key="2">
    <source>
        <dbReference type="Proteomes" id="UP000612855"/>
    </source>
</evidence>
<dbReference type="GO" id="GO:0016829">
    <property type="term" value="F:lyase activity"/>
    <property type="evidence" value="ECO:0007669"/>
    <property type="project" value="UniProtKB-KW"/>
</dbReference>
<dbReference type="InterPro" id="IPR039556">
    <property type="entry name" value="ICL/PEPM"/>
</dbReference>
<dbReference type="Gene3D" id="3.20.20.60">
    <property type="entry name" value="Phosphoenolpyruvate-binding domains"/>
    <property type="match status" value="1"/>
</dbReference>